<evidence type="ECO:0000256" key="1">
    <source>
        <dbReference type="ARBA" id="ARBA00023002"/>
    </source>
</evidence>
<sequence length="371" mass="39636">MGDNTYRAIIRHAGASAVIERRLPEIAPGDLLLAPEAVSLCGTDHQMLRGIRNDPSPVLGHEGACRIVAGADSSGRFHLGQRVTVNPTNPQDPSFLLGHNIDGLFQQRVVIPRRAVEAGLVVPIDEGMSSSIATLIEPLAVVDYALACLRLADAETLVVLGDGLIGNLAARRAADNDTWAKIIVAHATSAGYRWTDETWDDDLIHNCMEAKLEEHLDNNSSVGCLIATHRDRTPASVDRIHEAAGTRLRAVHVTGGVAPDAVANTLPGIDLAGIRAANTGGPWPPRRTNTESNGHTIAFTGNRGVMSQHLTRAAADLTSNPAQVSPLISHVVDMDSSVDIMNRMVARQSRHIDGETIMRLVIAMNPDLITA</sequence>
<dbReference type="KEGG" id="mfol:DXT68_10755"/>
<dbReference type="AlphaFoldDB" id="A0A0F0KZT9"/>
<evidence type="ECO:0000259" key="2">
    <source>
        <dbReference type="Pfam" id="PF08240"/>
    </source>
</evidence>
<reference evidence="3 4" key="1">
    <citation type="submission" date="2015-02" db="EMBL/GenBank/DDBJ databases">
        <title>Draft genome sequences of ten Microbacterium spp. with emphasis on heavy metal contaminated environments.</title>
        <authorList>
            <person name="Corretto E."/>
        </authorList>
    </citation>
    <scope>NUCLEOTIDE SEQUENCE [LARGE SCALE GENOMIC DNA]</scope>
    <source>
        <strain evidence="3 4">DSM 12966</strain>
    </source>
</reference>
<dbReference type="EMBL" id="JYIU01000022">
    <property type="protein sequence ID" value="KJL26407.1"/>
    <property type="molecule type" value="Genomic_DNA"/>
</dbReference>
<dbReference type="Gene3D" id="3.40.50.720">
    <property type="entry name" value="NAD(P)-binding Rossmann-like Domain"/>
    <property type="match status" value="1"/>
</dbReference>
<dbReference type="PATRIC" id="fig|104336.4.peg.294"/>
<dbReference type="GeneID" id="94444874"/>
<gene>
    <name evidence="3" type="primary">gutB</name>
    <name evidence="3" type="ORF">RN50_00287</name>
</gene>
<keyword evidence="4" id="KW-1185">Reference proteome</keyword>
<accession>A0A0F0KZT9</accession>
<protein>
    <submittedName>
        <fullName evidence="3">Sorbitol dehydrogenase</fullName>
        <ecNumber evidence="3">1.1.1.14</ecNumber>
    </submittedName>
</protein>
<dbReference type="InterPro" id="IPR013154">
    <property type="entry name" value="ADH-like_N"/>
</dbReference>
<dbReference type="RefSeq" id="WP_045252730.1">
    <property type="nucleotide sequence ID" value="NZ_CP031425.1"/>
</dbReference>
<dbReference type="SUPFAM" id="SSF50129">
    <property type="entry name" value="GroES-like"/>
    <property type="match status" value="1"/>
</dbReference>
<evidence type="ECO:0000313" key="4">
    <source>
        <dbReference type="Proteomes" id="UP000033572"/>
    </source>
</evidence>
<dbReference type="Gene3D" id="3.90.180.10">
    <property type="entry name" value="Medium-chain alcohol dehydrogenases, catalytic domain"/>
    <property type="match status" value="1"/>
</dbReference>
<organism evidence="3 4">
    <name type="scientific">Microbacterium foliorum</name>
    <dbReference type="NCBI Taxonomy" id="104336"/>
    <lineage>
        <taxon>Bacteria</taxon>
        <taxon>Bacillati</taxon>
        <taxon>Actinomycetota</taxon>
        <taxon>Actinomycetes</taxon>
        <taxon>Micrococcales</taxon>
        <taxon>Microbacteriaceae</taxon>
        <taxon>Microbacterium</taxon>
    </lineage>
</organism>
<dbReference type="EC" id="1.1.1.14" evidence="3"/>
<dbReference type="PANTHER" id="PTHR43189">
    <property type="entry name" value="ZINC-TYPE ALCOHOL DEHYDROGENASE-LIKE PROTEIN C1198.01-RELATED"/>
    <property type="match status" value="1"/>
</dbReference>
<dbReference type="Pfam" id="PF08240">
    <property type="entry name" value="ADH_N"/>
    <property type="match status" value="1"/>
</dbReference>
<name>A0A0F0KZT9_9MICO</name>
<comment type="caution">
    <text evidence="3">The sequence shown here is derived from an EMBL/GenBank/DDBJ whole genome shotgun (WGS) entry which is preliminary data.</text>
</comment>
<dbReference type="GO" id="GO:0003939">
    <property type="term" value="F:L-iditol 2-dehydrogenase (NAD+) activity"/>
    <property type="evidence" value="ECO:0007669"/>
    <property type="project" value="UniProtKB-EC"/>
</dbReference>
<dbReference type="InterPro" id="IPR011032">
    <property type="entry name" value="GroES-like_sf"/>
</dbReference>
<dbReference type="Proteomes" id="UP000033572">
    <property type="component" value="Unassembled WGS sequence"/>
</dbReference>
<proteinExistence type="predicted"/>
<feature type="domain" description="Alcohol dehydrogenase-like N-terminal" evidence="2">
    <location>
        <begin position="28"/>
        <end position="115"/>
    </location>
</feature>
<dbReference type="PANTHER" id="PTHR43189:SF1">
    <property type="entry name" value="ZINC-TYPE ALCOHOL DEHYDROGENASE-LIKE PROTEIN C1198.01"/>
    <property type="match status" value="1"/>
</dbReference>
<evidence type="ECO:0000313" key="3">
    <source>
        <dbReference type="EMBL" id="KJL26407.1"/>
    </source>
</evidence>
<keyword evidence="1 3" id="KW-0560">Oxidoreductase</keyword>